<dbReference type="Gene3D" id="1.10.3210.10">
    <property type="entry name" value="Hypothetical protein af1432"/>
    <property type="match status" value="1"/>
</dbReference>
<evidence type="ECO:0000256" key="4">
    <source>
        <dbReference type="ARBA" id="ARBA00011738"/>
    </source>
</evidence>
<dbReference type="InterPro" id="IPR039356">
    <property type="entry name" value="YfbR/HDDC2"/>
</dbReference>
<dbReference type="Proteomes" id="UP000291301">
    <property type="component" value="Unassembled WGS sequence"/>
</dbReference>
<dbReference type="EC" id="3.1.3.89" evidence="5"/>
<keyword evidence="10" id="KW-1185">Reference proteome</keyword>
<protein>
    <recommendedName>
        <fullName evidence="5">5'-deoxynucleotidase</fullName>
        <ecNumber evidence="5">3.1.3.89</ecNumber>
    </recommendedName>
</protein>
<dbReference type="SMART" id="SM00471">
    <property type="entry name" value="HDc"/>
    <property type="match status" value="1"/>
</dbReference>
<accession>A0A4R0PCU3</accession>
<dbReference type="SUPFAM" id="SSF109604">
    <property type="entry name" value="HD-domain/PDEase-like"/>
    <property type="match status" value="1"/>
</dbReference>
<evidence type="ECO:0000256" key="3">
    <source>
        <dbReference type="ARBA" id="ARBA00001941"/>
    </source>
</evidence>
<dbReference type="PANTHER" id="PTHR11845:SF13">
    <property type="entry name" value="5'-DEOXYNUCLEOTIDASE HDDC2"/>
    <property type="match status" value="1"/>
</dbReference>
<dbReference type="Pfam" id="PF13023">
    <property type="entry name" value="HD_3"/>
    <property type="match status" value="1"/>
</dbReference>
<organism evidence="9 10">
    <name type="scientific">Oricola cellulosilytica</name>
    <dbReference type="NCBI Taxonomy" id="1429082"/>
    <lineage>
        <taxon>Bacteria</taxon>
        <taxon>Pseudomonadati</taxon>
        <taxon>Pseudomonadota</taxon>
        <taxon>Alphaproteobacteria</taxon>
        <taxon>Hyphomicrobiales</taxon>
        <taxon>Ahrensiaceae</taxon>
        <taxon>Oricola</taxon>
    </lineage>
</organism>
<dbReference type="OrthoDB" id="9796032at2"/>
<sequence>MMAQSDGDLEKRLAFVREAGRMKDIHRSGFTIEGQPESVAEHSWRLCLLVMCFSDLLDGIDVARLLKLCIVHDLGEIYAGDVPAIHQSPDDGRKAREQADVAKLASFLPEDLEKEVAALWAEYEEGVTREAILAKGFDKLETMMTHNQGKNPPDFDYRFNLEYGRERTDAHTLIRTIRSFIDADTEQLAAERQG</sequence>
<dbReference type="PANTHER" id="PTHR11845">
    <property type="entry name" value="5'-DEOXYNUCLEOTIDASE HDDC2"/>
    <property type="match status" value="1"/>
</dbReference>
<comment type="catalytic activity">
    <reaction evidence="1">
        <text>a 2'-deoxyribonucleoside 5'-phosphate + H2O = a 2'-deoxyribonucleoside + phosphate</text>
        <dbReference type="Rhea" id="RHEA:36167"/>
        <dbReference type="ChEBI" id="CHEBI:15377"/>
        <dbReference type="ChEBI" id="CHEBI:18274"/>
        <dbReference type="ChEBI" id="CHEBI:43474"/>
        <dbReference type="ChEBI" id="CHEBI:65317"/>
        <dbReference type="EC" id="3.1.3.89"/>
    </reaction>
</comment>
<evidence type="ECO:0000256" key="2">
    <source>
        <dbReference type="ARBA" id="ARBA00001936"/>
    </source>
</evidence>
<evidence type="ECO:0000313" key="10">
    <source>
        <dbReference type="Proteomes" id="UP000291301"/>
    </source>
</evidence>
<comment type="caution">
    <text evidence="9">The sequence shown here is derived from an EMBL/GenBank/DDBJ whole genome shotgun (WGS) entry which is preliminary data.</text>
</comment>
<keyword evidence="6" id="KW-0479">Metal-binding</keyword>
<dbReference type="AlphaFoldDB" id="A0A4R0PCU3"/>
<proteinExistence type="predicted"/>
<comment type="cofactor">
    <cofactor evidence="2">
        <name>Mn(2+)</name>
        <dbReference type="ChEBI" id="CHEBI:29035"/>
    </cofactor>
</comment>
<evidence type="ECO:0000256" key="6">
    <source>
        <dbReference type="ARBA" id="ARBA00022723"/>
    </source>
</evidence>
<evidence type="ECO:0000256" key="1">
    <source>
        <dbReference type="ARBA" id="ARBA00001638"/>
    </source>
</evidence>
<comment type="cofactor">
    <cofactor evidence="3">
        <name>Co(2+)</name>
        <dbReference type="ChEBI" id="CHEBI:48828"/>
    </cofactor>
</comment>
<feature type="domain" description="HD/PDEase" evidence="8">
    <location>
        <begin position="35"/>
        <end position="152"/>
    </location>
</feature>
<dbReference type="GO" id="GO:0002953">
    <property type="term" value="F:5'-deoxynucleotidase activity"/>
    <property type="evidence" value="ECO:0007669"/>
    <property type="project" value="UniProtKB-EC"/>
</dbReference>
<comment type="subunit">
    <text evidence="4">Homodimer.</text>
</comment>
<gene>
    <name evidence="9" type="ORF">E0D97_07075</name>
</gene>
<dbReference type="EMBL" id="SJST01000002">
    <property type="protein sequence ID" value="TCD15291.1"/>
    <property type="molecule type" value="Genomic_DNA"/>
</dbReference>
<evidence type="ECO:0000256" key="7">
    <source>
        <dbReference type="ARBA" id="ARBA00022801"/>
    </source>
</evidence>
<evidence type="ECO:0000256" key="5">
    <source>
        <dbReference type="ARBA" id="ARBA00012964"/>
    </source>
</evidence>
<dbReference type="GO" id="GO:0005737">
    <property type="term" value="C:cytoplasm"/>
    <property type="evidence" value="ECO:0007669"/>
    <property type="project" value="TreeGrafter"/>
</dbReference>
<name>A0A4R0PCU3_9HYPH</name>
<dbReference type="GO" id="GO:0046872">
    <property type="term" value="F:metal ion binding"/>
    <property type="evidence" value="ECO:0007669"/>
    <property type="project" value="UniProtKB-KW"/>
</dbReference>
<keyword evidence="7" id="KW-0378">Hydrolase</keyword>
<dbReference type="InterPro" id="IPR006674">
    <property type="entry name" value="HD_domain"/>
</dbReference>
<dbReference type="InterPro" id="IPR003607">
    <property type="entry name" value="HD/PDEase_dom"/>
</dbReference>
<evidence type="ECO:0000259" key="8">
    <source>
        <dbReference type="SMART" id="SM00471"/>
    </source>
</evidence>
<reference evidence="9 10" key="1">
    <citation type="journal article" date="2015" name="Antonie Van Leeuwenhoek">
        <title>Oricola cellulosilytica gen. nov., sp. nov., a cellulose-degrading bacterium of the family Phyllobacteriaceae isolated from surface seashore water, and emended descriptions of Mesorhizobium loti and Phyllobacterium myrsinacearum.</title>
        <authorList>
            <person name="Hameed A."/>
            <person name="Shahina M."/>
            <person name="Lai W.A."/>
            <person name="Lin S.Y."/>
            <person name="Young L.S."/>
            <person name="Liu Y.C."/>
            <person name="Hsu Y.H."/>
            <person name="Young C.C."/>
        </authorList>
    </citation>
    <scope>NUCLEOTIDE SEQUENCE [LARGE SCALE GENOMIC DNA]</scope>
    <source>
        <strain evidence="9 10">KCTC 52183</strain>
    </source>
</reference>
<evidence type="ECO:0000313" key="9">
    <source>
        <dbReference type="EMBL" id="TCD15291.1"/>
    </source>
</evidence>